<protein>
    <submittedName>
        <fullName evidence="3">Amidohydrolase</fullName>
    </submittedName>
</protein>
<evidence type="ECO:0000256" key="1">
    <source>
        <dbReference type="ARBA" id="ARBA00023239"/>
    </source>
</evidence>
<keyword evidence="4" id="KW-1185">Reference proteome</keyword>
<dbReference type="AlphaFoldDB" id="A0A4Q9HGE0"/>
<name>A0A4Q9HGE0_9SPHI</name>
<dbReference type="InterPro" id="IPR032466">
    <property type="entry name" value="Metal_Hydrolase"/>
</dbReference>
<dbReference type="EMBL" id="SIXF01000002">
    <property type="protein sequence ID" value="TBO44296.1"/>
    <property type="molecule type" value="Genomic_DNA"/>
</dbReference>
<gene>
    <name evidence="3" type="ORF">EYS08_03005</name>
</gene>
<dbReference type="Pfam" id="PF04909">
    <property type="entry name" value="Amidohydro_2"/>
    <property type="match status" value="1"/>
</dbReference>
<dbReference type="CDD" id="cd01292">
    <property type="entry name" value="metallo-dependent_hydrolases"/>
    <property type="match status" value="1"/>
</dbReference>
<dbReference type="GO" id="GO:0016787">
    <property type="term" value="F:hydrolase activity"/>
    <property type="evidence" value="ECO:0007669"/>
    <property type="project" value="UniProtKB-KW"/>
</dbReference>
<dbReference type="OrthoDB" id="5450317at2"/>
<dbReference type="InterPro" id="IPR006680">
    <property type="entry name" value="Amidohydro-rel"/>
</dbReference>
<dbReference type="PANTHER" id="PTHR21240">
    <property type="entry name" value="2-AMINO-3-CARBOXYLMUCONATE-6-SEMIALDEHYDE DECARBOXYLASE"/>
    <property type="match status" value="1"/>
</dbReference>
<evidence type="ECO:0000259" key="2">
    <source>
        <dbReference type="Pfam" id="PF04909"/>
    </source>
</evidence>
<keyword evidence="1" id="KW-0456">Lyase</keyword>
<dbReference type="GO" id="GO:0016831">
    <property type="term" value="F:carboxy-lyase activity"/>
    <property type="evidence" value="ECO:0007669"/>
    <property type="project" value="InterPro"/>
</dbReference>
<evidence type="ECO:0000313" key="4">
    <source>
        <dbReference type="Proteomes" id="UP000291819"/>
    </source>
</evidence>
<proteinExistence type="predicted"/>
<feature type="domain" description="Amidohydrolase-related" evidence="2">
    <location>
        <begin position="102"/>
        <end position="302"/>
    </location>
</feature>
<dbReference type="PANTHER" id="PTHR21240:SF19">
    <property type="entry name" value="CATALYTIC_ HYDROLASE"/>
    <property type="match status" value="1"/>
</dbReference>
<comment type="caution">
    <text evidence="3">The sequence shown here is derived from an EMBL/GenBank/DDBJ whole genome shotgun (WGS) entry which is preliminary data.</text>
</comment>
<dbReference type="SUPFAM" id="SSF51556">
    <property type="entry name" value="Metallo-dependent hydrolases"/>
    <property type="match status" value="1"/>
</dbReference>
<dbReference type="Gene3D" id="3.20.20.140">
    <property type="entry name" value="Metal-dependent hydrolases"/>
    <property type="match status" value="1"/>
</dbReference>
<sequence length="303" mass="35129">MVIDMHAHIAFHELYHPFFITGVQEEAFDVIGKSDIGLLNPVILNKIIKKRLDDQNCNELLAQMELAGISKTVLLIADWGYGLDESKLSLEYLYGYYHGILTKNPDKFIVFAGADPRRGDEGLHLFERGIVNYKFKGLKLYPPCGYELNDKRLYPYYELCGQYNIPVLTHTGPSLSSMKIEREYPSSICEVASQFSDVRFVLGHAAFQNFDVNLSIARKFKNVFLESSGFQKECHNEYFIKKSLVSLFRHVPNQVLFGTDWPMFNMMGTQKKWVDYFKDLNVMKDSYLELFFYKNAQEVLNLR</sequence>
<organism evidence="3 4">
    <name type="scientific">Pedobacter kyonggii</name>
    <dbReference type="NCBI Taxonomy" id="1926871"/>
    <lineage>
        <taxon>Bacteria</taxon>
        <taxon>Pseudomonadati</taxon>
        <taxon>Bacteroidota</taxon>
        <taxon>Sphingobacteriia</taxon>
        <taxon>Sphingobacteriales</taxon>
        <taxon>Sphingobacteriaceae</taxon>
        <taxon>Pedobacter</taxon>
    </lineage>
</organism>
<dbReference type="RefSeq" id="WP_131028376.1">
    <property type="nucleotide sequence ID" value="NZ_SIXF01000002.1"/>
</dbReference>
<reference evidence="3 4" key="1">
    <citation type="submission" date="2019-02" db="EMBL/GenBank/DDBJ databases">
        <title>Pedobacter kyonggii whole genome sequence analysis.</title>
        <authorList>
            <person name="Dahal R.H."/>
        </authorList>
    </citation>
    <scope>NUCLEOTIDE SEQUENCE [LARGE SCALE GENOMIC DNA]</scope>
    <source>
        <strain evidence="3 4">K-4-11-1</strain>
    </source>
</reference>
<keyword evidence="3" id="KW-0378">Hydrolase</keyword>
<dbReference type="InterPro" id="IPR032465">
    <property type="entry name" value="ACMSD"/>
</dbReference>
<evidence type="ECO:0000313" key="3">
    <source>
        <dbReference type="EMBL" id="TBO44296.1"/>
    </source>
</evidence>
<accession>A0A4Q9HGE0</accession>
<dbReference type="Proteomes" id="UP000291819">
    <property type="component" value="Unassembled WGS sequence"/>
</dbReference>